<accession>A0A502EUP7</accession>
<evidence type="ECO:0000313" key="1">
    <source>
        <dbReference type="EMBL" id="TPG40270.1"/>
    </source>
</evidence>
<name>A0A502EUP7_9PROT</name>
<organism evidence="1 2">
    <name type="scientific">Muricoccus nepalensis</name>
    <dbReference type="NCBI Taxonomy" id="1854500"/>
    <lineage>
        <taxon>Bacteria</taxon>
        <taxon>Pseudomonadati</taxon>
        <taxon>Pseudomonadota</taxon>
        <taxon>Alphaproteobacteria</taxon>
        <taxon>Acetobacterales</taxon>
        <taxon>Roseomonadaceae</taxon>
        <taxon>Muricoccus</taxon>
    </lineage>
</organism>
<gene>
    <name evidence="1" type="ORF">EAH89_28950</name>
</gene>
<comment type="caution">
    <text evidence="1">The sequence shown here is derived from an EMBL/GenBank/DDBJ whole genome shotgun (WGS) entry which is preliminary data.</text>
</comment>
<reference evidence="1 2" key="1">
    <citation type="journal article" date="2019" name="Environ. Microbiol.">
        <title>Species interactions and distinct microbial communities in high Arctic permafrost affected cryosols are associated with the CH4 and CO2 gas fluxes.</title>
        <authorList>
            <person name="Altshuler I."/>
            <person name="Hamel J."/>
            <person name="Turney S."/>
            <person name="Magnuson E."/>
            <person name="Levesque R."/>
            <person name="Greer C."/>
            <person name="Whyte L.G."/>
        </authorList>
    </citation>
    <scope>NUCLEOTIDE SEQUENCE [LARGE SCALE GENOMIC DNA]</scope>
    <source>
        <strain evidence="1 2">S9.3B</strain>
    </source>
</reference>
<protein>
    <recommendedName>
        <fullName evidence="3">Glycosyl hydrolase family 32 N-terminal domain-containing protein</fullName>
    </recommendedName>
</protein>
<dbReference type="AlphaFoldDB" id="A0A502EUP7"/>
<sequence>MRTEGGVLLLAAHFINIPLLGTDFNHLAPSCSAASRGMEAADPASFQDKFWVQALLPLPPAGPGRPRRVLGLASHEYMGWRHPERCAAPFDGAGRRPAAFRCWYSAITAVVAEVGDWRFQPVPSSSRSPNQASVVAASPYPYDPTVTARTGFFSVSNVLIEGEHAFALVYTEGIAGQPRGNCLLRTRITEALAGWQLLSRGEYAPRAENNAASLDRPCDVVGNGVFGGAPVRSVLRIEGSSGPSWVAVFTRAAPRDAPASTPEGVFYSRSRDLRNWEPAKQLWAMRPFRSQPEAGVYYEYPSLLDHASPSAVFDRTADDQGKAEVHLYLTRLNLTDRKRGLDRDLVRIPVHIAP</sequence>
<dbReference type="Proteomes" id="UP000317078">
    <property type="component" value="Unassembled WGS sequence"/>
</dbReference>
<evidence type="ECO:0000313" key="2">
    <source>
        <dbReference type="Proteomes" id="UP000317078"/>
    </source>
</evidence>
<evidence type="ECO:0008006" key="3">
    <source>
        <dbReference type="Google" id="ProtNLM"/>
    </source>
</evidence>
<keyword evidence="2" id="KW-1185">Reference proteome</keyword>
<proteinExistence type="predicted"/>
<dbReference type="EMBL" id="RCZP01000070">
    <property type="protein sequence ID" value="TPG40270.1"/>
    <property type="molecule type" value="Genomic_DNA"/>
</dbReference>